<evidence type="ECO:0000313" key="2">
    <source>
        <dbReference type="EMBL" id="GFQ65466.1"/>
    </source>
</evidence>
<dbReference type="InterPro" id="IPR052709">
    <property type="entry name" value="Transposase-MT_Hybrid"/>
</dbReference>
<dbReference type="Gene3D" id="3.30.420.10">
    <property type="entry name" value="Ribonuclease H-like superfamily/Ribonuclease H"/>
    <property type="match status" value="1"/>
</dbReference>
<feature type="region of interest" description="Disordered" evidence="1">
    <location>
        <begin position="1"/>
        <end position="34"/>
    </location>
</feature>
<dbReference type="AlphaFoldDB" id="A0A8X6K7Q4"/>
<feature type="compositionally biased region" description="Polar residues" evidence="1">
    <location>
        <begin position="1"/>
        <end position="14"/>
    </location>
</feature>
<dbReference type="PANTHER" id="PTHR46060:SF1">
    <property type="entry name" value="MARINER MOS1 TRANSPOSASE-LIKE PROTEIN"/>
    <property type="match status" value="1"/>
</dbReference>
<evidence type="ECO:0008006" key="4">
    <source>
        <dbReference type="Google" id="ProtNLM"/>
    </source>
</evidence>
<evidence type="ECO:0000313" key="3">
    <source>
        <dbReference type="Proteomes" id="UP000887116"/>
    </source>
</evidence>
<organism evidence="2 3">
    <name type="scientific">Trichonephila clavata</name>
    <name type="common">Joro spider</name>
    <name type="synonym">Nephila clavata</name>
    <dbReference type="NCBI Taxonomy" id="2740835"/>
    <lineage>
        <taxon>Eukaryota</taxon>
        <taxon>Metazoa</taxon>
        <taxon>Ecdysozoa</taxon>
        <taxon>Arthropoda</taxon>
        <taxon>Chelicerata</taxon>
        <taxon>Arachnida</taxon>
        <taxon>Araneae</taxon>
        <taxon>Araneomorphae</taxon>
        <taxon>Entelegynae</taxon>
        <taxon>Araneoidea</taxon>
        <taxon>Nephilidae</taxon>
        <taxon>Trichonephila</taxon>
    </lineage>
</organism>
<dbReference type="PANTHER" id="PTHR46060">
    <property type="entry name" value="MARINER MOS1 TRANSPOSASE-LIKE PROTEIN"/>
    <property type="match status" value="1"/>
</dbReference>
<accession>A0A8X6K7Q4</accession>
<dbReference type="InterPro" id="IPR036397">
    <property type="entry name" value="RNaseH_sf"/>
</dbReference>
<reference evidence="2" key="1">
    <citation type="submission" date="2020-07" db="EMBL/GenBank/DDBJ databases">
        <title>Multicomponent nature underlies the extraordinary mechanical properties of spider dragline silk.</title>
        <authorList>
            <person name="Kono N."/>
            <person name="Nakamura H."/>
            <person name="Mori M."/>
            <person name="Yoshida Y."/>
            <person name="Ohtoshi R."/>
            <person name="Malay A.D."/>
            <person name="Moran D.A.P."/>
            <person name="Tomita M."/>
            <person name="Numata K."/>
            <person name="Arakawa K."/>
        </authorList>
    </citation>
    <scope>NUCLEOTIDE SEQUENCE</scope>
</reference>
<dbReference type="OrthoDB" id="6437521at2759"/>
<dbReference type="EMBL" id="BMAO01010199">
    <property type="protein sequence ID" value="GFQ65466.1"/>
    <property type="molecule type" value="Genomic_DNA"/>
</dbReference>
<protein>
    <recommendedName>
        <fullName evidence="4">Histone-lysine N-methyltransferase SETMAR</fullName>
    </recommendedName>
</protein>
<dbReference type="Proteomes" id="UP000887116">
    <property type="component" value="Unassembled WGS sequence"/>
</dbReference>
<comment type="caution">
    <text evidence="2">The sequence shown here is derived from an EMBL/GenBank/DDBJ whole genome shotgun (WGS) entry which is preliminary data.</text>
</comment>
<sequence>MANSGQKRQTAVQHQQRRLPGSAWPPSGCNRGKKNHIVFHHDNARPHLERRVVNFIANKGWDLLPHPPYLPTEAPMDYHVYRSVKNWQMNKI</sequence>
<name>A0A8X6K7Q4_TRICU</name>
<gene>
    <name evidence="2" type="ORF">TNCT_307911</name>
</gene>
<keyword evidence="3" id="KW-1185">Reference proteome</keyword>
<dbReference type="GO" id="GO:0003676">
    <property type="term" value="F:nucleic acid binding"/>
    <property type="evidence" value="ECO:0007669"/>
    <property type="project" value="InterPro"/>
</dbReference>
<proteinExistence type="predicted"/>
<evidence type="ECO:0000256" key="1">
    <source>
        <dbReference type="SAM" id="MobiDB-lite"/>
    </source>
</evidence>